<evidence type="ECO:0000313" key="4">
    <source>
        <dbReference type="Proteomes" id="UP000198287"/>
    </source>
</evidence>
<dbReference type="Pfam" id="PF05380">
    <property type="entry name" value="Peptidase_A17"/>
    <property type="match status" value="1"/>
</dbReference>
<evidence type="ECO:0000313" key="3">
    <source>
        <dbReference type="EMBL" id="OXA40900.1"/>
    </source>
</evidence>
<feature type="coiled-coil region" evidence="1">
    <location>
        <begin position="33"/>
        <end position="63"/>
    </location>
</feature>
<dbReference type="Pfam" id="PF17921">
    <property type="entry name" value="Integrase_H2C2"/>
    <property type="match status" value="1"/>
</dbReference>
<keyword evidence="1" id="KW-0175">Coiled coil</keyword>
<dbReference type="Gene3D" id="4.10.60.10">
    <property type="entry name" value="Zinc finger, CCHC-type"/>
    <property type="match status" value="1"/>
</dbReference>
<dbReference type="InterPro" id="IPR040676">
    <property type="entry name" value="DUF5641"/>
</dbReference>
<proteinExistence type="predicted"/>
<dbReference type="InterPro" id="IPR008042">
    <property type="entry name" value="Retrotrans_Pao"/>
</dbReference>
<name>A0A226D707_FOLCA</name>
<dbReference type="OrthoDB" id="416987at2759"/>
<protein>
    <submittedName>
        <fullName evidence="3">Cellular nucleic acid-binding protein</fullName>
    </submittedName>
</protein>
<evidence type="ECO:0000259" key="2">
    <source>
        <dbReference type="PROSITE" id="PS50994"/>
    </source>
</evidence>
<reference evidence="3 4" key="1">
    <citation type="submission" date="2015-12" db="EMBL/GenBank/DDBJ databases">
        <title>The genome of Folsomia candida.</title>
        <authorList>
            <person name="Faddeeva A."/>
            <person name="Derks M.F."/>
            <person name="Anvar Y."/>
            <person name="Smit S."/>
            <person name="Van Straalen N."/>
            <person name="Roelofs D."/>
        </authorList>
    </citation>
    <scope>NUCLEOTIDE SEQUENCE [LARGE SCALE GENOMIC DNA]</scope>
    <source>
        <strain evidence="3 4">VU population</strain>
        <tissue evidence="3">Whole body</tissue>
    </source>
</reference>
<dbReference type="GO" id="GO:0042575">
    <property type="term" value="C:DNA polymerase complex"/>
    <property type="evidence" value="ECO:0007669"/>
    <property type="project" value="UniProtKB-ARBA"/>
</dbReference>
<dbReference type="Proteomes" id="UP000198287">
    <property type="component" value="Unassembled WGS sequence"/>
</dbReference>
<dbReference type="Gene3D" id="3.30.420.10">
    <property type="entry name" value="Ribonuclease H-like superfamily/Ribonuclease H"/>
    <property type="match status" value="1"/>
</dbReference>
<dbReference type="SMART" id="SM00343">
    <property type="entry name" value="ZnF_C2HC"/>
    <property type="match status" value="2"/>
</dbReference>
<dbReference type="GO" id="GO:0008270">
    <property type="term" value="F:zinc ion binding"/>
    <property type="evidence" value="ECO:0007669"/>
    <property type="project" value="InterPro"/>
</dbReference>
<dbReference type="GO" id="GO:0071897">
    <property type="term" value="P:DNA biosynthetic process"/>
    <property type="evidence" value="ECO:0007669"/>
    <property type="project" value="UniProtKB-ARBA"/>
</dbReference>
<dbReference type="PANTHER" id="PTHR47331">
    <property type="entry name" value="PHD-TYPE DOMAIN-CONTAINING PROTEIN"/>
    <property type="match status" value="1"/>
</dbReference>
<keyword evidence="4" id="KW-1185">Reference proteome</keyword>
<sequence length="1670" mass="191226">MDRLKKARTPVRASITRTSNEVEAELIKPEPGKDVLEFKLHKLENLLEEINDLDQKVKDMMLDENQSEDDYAQETSRMEEFTDKIGVARLKIQKIIHPTGVSISPSASLYSTADGGENKKFKLPKIEFPKFSGEIKDWLNWWGQFKKIHDDKQIEDGDKFHFLTQSVTAGSKAATAIANFPVTAENYPKAIDILQKQFGDSKVLWKYYMRDLTALIQNGPNRGKVSLFSLYHKLESQLRALESLGNVTRDDFLCPLVESSLPSETLVAWQRSSNYGIDGSKANPPKSELDYLQSEDDVPTIAALHVAANARSCLFCGKTSHETKDCGRTKQLSIKEKEEKLMEGKACLLCFKPGHFARKCKSFVKCLVCEKKHQTVMCPKIHEQQEGHPVQSAINLSINKGVMLETLLVKLVGADNKVLKARIFLDRGAMRSFIKKSTAEMMGYQPVGSQIFGKTLLGGVNIERKSYNVYQVKIRDLKGKVSKILQLTEQEPFICQLPTIPDGPWIQELKQNKISLSDFGRDDTTGIDILIGADQMSQILTKKVLHLKCGLTATETVFGWVIMGPLQRDETIGSILCSHVKDENVSKLWDLETLGIRDTIETETEAEKEEEAKKSFAKNLKRAPDGRYSVGLPWVNQLQEIPSNKYVAEMRTINMTKGLISKDKFNQYNEVLKTWLAEGLIEKAADNDKSNKCHYLPHRPVFNEKSLTTPCRPVFNASCKVGRNPSLNECLYTGQNKIVFLPSVLMRFREKRIGVIFDIRKAFMMIAINEEDRNFLRFFWWEDERMEKLAIVRHCRVLFGVNSSPFLLAATIEHHLNSYQNQLKNIATKLLNSLYIDNSVTSVESYEEYEDFRANSTKMILEAGMDLRLWECSRRTEDDKKTEQANVLGIIWDKMEDTLKCDIPVKPEIITKRKILSILHQVFDPIGQLCPSLLQPKMLLQKAWIQKCEWDDKNLPEEITTAFGKWVDELPSLAEIKVPRQACYTENTSARQIHMFCDASRDAYAAAIFIRSETPEGVKVQLIHAKNRVAPLKKATIPRLELLGCWMGANLTKTVKEALGDSLTFYWTDSSTALAWIKRNDHWGTFVGNRVKKIIELSSVESWRHIPGIHNPCSPTELLASRWWEGPAWLKEPIEKWPSSLPLYDETEIQQELRKTPPEVISTQVDKFEPRFSVYSKNVRVYGWIRRFINACRSKKNNSRKTADLEPLSIQEMRLAELDLIYEIQQQTMPVNSKIVWGLPVEKTERLYRVTTKLTHVKEEWNFKRPILLPKNNPLVVQLVEELHRTYCHAGVQYLMGKLREKFWIPQARRTIRSILHKCVTCRRWDAKKTEVDPAALPEKRVTISEAFETKGVDLAGPLYLKDGTKIWIVLYTCAVYRCVHLDLVDSLSTEAFLRSLERFIYSEGRPNTIFSDNGTNFVGAANLLKTLDWNVLKEEMNVKSISWTFNPPTAAWWGGWWERLVRTVNDLLRRTLGSAKLTFDEMRTSLAAVTHTINGRPLATVTEDFDDLVPLTPSMFLRGLPMQGFPENEYISPSNLQKNYKKMNTTTLLKIGDVVLVGADNVKRYSWPMGRIVDLFPGKDGKTRVAKVKTTNGFLLRPLQRLYPLEVWHPEDLPNLKPEVRSKAVNQKKRFMRIEEDDATEEVDKMEAPVYTRVGRKVVKPSKFGDWSN</sequence>
<organism evidence="3 4">
    <name type="scientific">Folsomia candida</name>
    <name type="common">Springtail</name>
    <dbReference type="NCBI Taxonomy" id="158441"/>
    <lineage>
        <taxon>Eukaryota</taxon>
        <taxon>Metazoa</taxon>
        <taxon>Ecdysozoa</taxon>
        <taxon>Arthropoda</taxon>
        <taxon>Hexapoda</taxon>
        <taxon>Collembola</taxon>
        <taxon>Entomobryomorpha</taxon>
        <taxon>Isotomoidea</taxon>
        <taxon>Isotomidae</taxon>
        <taxon>Proisotominae</taxon>
        <taxon>Folsomia</taxon>
    </lineage>
</organism>
<dbReference type="Pfam" id="PF03564">
    <property type="entry name" value="DUF1759"/>
    <property type="match status" value="1"/>
</dbReference>
<dbReference type="InterPro" id="IPR043502">
    <property type="entry name" value="DNA/RNA_pol_sf"/>
</dbReference>
<dbReference type="InterPro" id="IPR005312">
    <property type="entry name" value="DUF1759"/>
</dbReference>
<dbReference type="GO" id="GO:0015074">
    <property type="term" value="P:DNA integration"/>
    <property type="evidence" value="ECO:0007669"/>
    <property type="project" value="InterPro"/>
</dbReference>
<dbReference type="SUPFAM" id="SSF53098">
    <property type="entry name" value="Ribonuclease H-like"/>
    <property type="match status" value="1"/>
</dbReference>
<dbReference type="PANTHER" id="PTHR47331:SF1">
    <property type="entry name" value="GAG-LIKE PROTEIN"/>
    <property type="match status" value="1"/>
</dbReference>
<dbReference type="InterPro" id="IPR012337">
    <property type="entry name" value="RNaseH-like_sf"/>
</dbReference>
<dbReference type="SUPFAM" id="SSF56672">
    <property type="entry name" value="DNA/RNA polymerases"/>
    <property type="match status" value="1"/>
</dbReference>
<feature type="domain" description="Integrase catalytic" evidence="2">
    <location>
        <begin position="1334"/>
        <end position="1522"/>
    </location>
</feature>
<gene>
    <name evidence="3" type="ORF">Fcan01_24191</name>
</gene>
<dbReference type="Gene3D" id="1.10.340.70">
    <property type="match status" value="1"/>
</dbReference>
<dbReference type="InterPro" id="IPR041588">
    <property type="entry name" value="Integrase_H2C2"/>
</dbReference>
<dbReference type="OMA" id="MMIAINE"/>
<dbReference type="PROSITE" id="PS50994">
    <property type="entry name" value="INTEGRASE"/>
    <property type="match status" value="1"/>
</dbReference>
<dbReference type="EMBL" id="LNIX01000031">
    <property type="protein sequence ID" value="OXA40900.1"/>
    <property type="molecule type" value="Genomic_DNA"/>
</dbReference>
<dbReference type="GO" id="GO:0003676">
    <property type="term" value="F:nucleic acid binding"/>
    <property type="evidence" value="ECO:0007669"/>
    <property type="project" value="InterPro"/>
</dbReference>
<dbReference type="Pfam" id="PF18701">
    <property type="entry name" value="DUF5641"/>
    <property type="match status" value="1"/>
</dbReference>
<dbReference type="STRING" id="158441.A0A226D707"/>
<accession>A0A226D707</accession>
<dbReference type="InterPro" id="IPR001878">
    <property type="entry name" value="Znf_CCHC"/>
</dbReference>
<dbReference type="InterPro" id="IPR036397">
    <property type="entry name" value="RNaseH_sf"/>
</dbReference>
<evidence type="ECO:0000256" key="1">
    <source>
        <dbReference type="SAM" id="Coils"/>
    </source>
</evidence>
<dbReference type="InterPro" id="IPR001584">
    <property type="entry name" value="Integrase_cat-core"/>
</dbReference>
<comment type="caution">
    <text evidence="3">The sequence shown here is derived from an EMBL/GenBank/DDBJ whole genome shotgun (WGS) entry which is preliminary data.</text>
</comment>